<dbReference type="PANTHER" id="PTHR12080:SF80">
    <property type="entry name" value="IMMUNOGLOBULIN V-SET DOMAIN-CONTAINING PROTEIN"/>
    <property type="match status" value="1"/>
</dbReference>
<keyword evidence="3" id="KW-0472">Membrane</keyword>
<feature type="signal peptide" evidence="5">
    <location>
        <begin position="1"/>
        <end position="21"/>
    </location>
</feature>
<name>A0A668VWD8_OREAU</name>
<dbReference type="OMA" id="ILWMYSS"/>
<protein>
    <recommendedName>
        <fullName evidence="8">Immunoglobulin subtype domain-containing protein</fullName>
    </recommendedName>
</protein>
<dbReference type="Proteomes" id="UP000472276">
    <property type="component" value="Unassembled WGS sequence"/>
</dbReference>
<dbReference type="InterPro" id="IPR036179">
    <property type="entry name" value="Ig-like_dom_sf"/>
</dbReference>
<dbReference type="Gene3D" id="2.60.40.10">
    <property type="entry name" value="Immunoglobulins"/>
    <property type="match status" value="1"/>
</dbReference>
<keyword evidence="2 5" id="KW-0732">Signal</keyword>
<organism evidence="6 7">
    <name type="scientific">Oreochromis aureus</name>
    <name type="common">Israeli tilapia</name>
    <name type="synonym">Chromis aureus</name>
    <dbReference type="NCBI Taxonomy" id="47969"/>
    <lineage>
        <taxon>Eukaryota</taxon>
        <taxon>Metazoa</taxon>
        <taxon>Chordata</taxon>
        <taxon>Craniata</taxon>
        <taxon>Vertebrata</taxon>
        <taxon>Euteleostomi</taxon>
        <taxon>Actinopterygii</taxon>
        <taxon>Neopterygii</taxon>
        <taxon>Teleostei</taxon>
        <taxon>Neoteleostei</taxon>
        <taxon>Acanthomorphata</taxon>
        <taxon>Ovalentaria</taxon>
        <taxon>Cichlomorphae</taxon>
        <taxon>Cichliformes</taxon>
        <taxon>Cichlidae</taxon>
        <taxon>African cichlids</taxon>
        <taxon>Pseudocrenilabrinae</taxon>
        <taxon>Oreochromini</taxon>
        <taxon>Oreochromis</taxon>
    </lineage>
</organism>
<sequence>FPLLHLLLILLFLLLTLHLWGLQPVFVLHGNDLHLDIEKAVVLDKKTDFFWKFNTTNYVGKISYNKEAVLFDSYEGRADFFGHNYSLVLKNVKHDDSGDYTAVVTGGKEQRVGEFKVKVQDPVSAVNLTLTSSSSDSCNLTVTCTIVDLNISRTFKCDAHNCSLLGENLSSTDMLSSLIVYLQQDTVFCNHSNEVSWKNSTMVLKSQCDMKSGKIRCHRNNE</sequence>
<evidence type="ECO:0008006" key="8">
    <source>
        <dbReference type="Google" id="ProtNLM"/>
    </source>
</evidence>
<evidence type="ECO:0000256" key="4">
    <source>
        <dbReference type="ARBA" id="ARBA00023180"/>
    </source>
</evidence>
<dbReference type="SUPFAM" id="SSF48726">
    <property type="entry name" value="Immunoglobulin"/>
    <property type="match status" value="1"/>
</dbReference>
<evidence type="ECO:0000256" key="1">
    <source>
        <dbReference type="ARBA" id="ARBA00004370"/>
    </source>
</evidence>
<reference evidence="6" key="1">
    <citation type="submission" date="2025-08" db="UniProtKB">
        <authorList>
            <consortium name="Ensembl"/>
        </authorList>
    </citation>
    <scope>IDENTIFICATION</scope>
</reference>
<evidence type="ECO:0000256" key="3">
    <source>
        <dbReference type="ARBA" id="ARBA00023136"/>
    </source>
</evidence>
<reference evidence="6" key="2">
    <citation type="submission" date="2025-09" db="UniProtKB">
        <authorList>
            <consortium name="Ensembl"/>
        </authorList>
    </citation>
    <scope>IDENTIFICATION</scope>
</reference>
<dbReference type="InterPro" id="IPR013783">
    <property type="entry name" value="Ig-like_fold"/>
</dbReference>
<proteinExistence type="predicted"/>
<dbReference type="PANTHER" id="PTHR12080">
    <property type="entry name" value="SIGNALING LYMPHOCYTIC ACTIVATION MOLECULE"/>
    <property type="match status" value="1"/>
</dbReference>
<feature type="chain" id="PRO_5044265270" description="Immunoglobulin subtype domain-containing protein" evidence="5">
    <location>
        <begin position="22"/>
        <end position="222"/>
    </location>
</feature>
<dbReference type="InterPro" id="IPR015631">
    <property type="entry name" value="CD2/SLAM_rcpt"/>
</dbReference>
<keyword evidence="7" id="KW-1185">Reference proteome</keyword>
<keyword evidence="4" id="KW-0325">Glycoprotein</keyword>
<evidence type="ECO:0000256" key="2">
    <source>
        <dbReference type="ARBA" id="ARBA00022729"/>
    </source>
</evidence>
<evidence type="ECO:0000313" key="7">
    <source>
        <dbReference type="Proteomes" id="UP000472276"/>
    </source>
</evidence>
<evidence type="ECO:0000256" key="5">
    <source>
        <dbReference type="SAM" id="SignalP"/>
    </source>
</evidence>
<dbReference type="GO" id="GO:0016020">
    <property type="term" value="C:membrane"/>
    <property type="evidence" value="ECO:0007669"/>
    <property type="project" value="UniProtKB-SubCell"/>
</dbReference>
<evidence type="ECO:0000313" key="6">
    <source>
        <dbReference type="Ensembl" id="ENSOABP00000056511.2"/>
    </source>
</evidence>
<accession>A0A668VWD8</accession>
<dbReference type="AlphaFoldDB" id="A0A668VWD8"/>
<dbReference type="Ensembl" id="ENSOABT00000057937.2">
    <property type="protein sequence ID" value="ENSOABP00000056511.2"/>
    <property type="gene ID" value="ENSOABG00000024901.2"/>
</dbReference>
<comment type="subcellular location">
    <subcellularLocation>
        <location evidence="1">Membrane</location>
    </subcellularLocation>
</comment>